<dbReference type="AlphaFoldDB" id="A0A183PDK1"/>
<accession>A0A183PDK1</accession>
<name>A0A183PDK1_9TREM</name>
<evidence type="ECO:0000313" key="2">
    <source>
        <dbReference type="Proteomes" id="UP000269396"/>
    </source>
</evidence>
<proteinExistence type="predicted"/>
<dbReference type="Proteomes" id="UP000269396">
    <property type="component" value="Unassembled WGS sequence"/>
</dbReference>
<protein>
    <submittedName>
        <fullName evidence="1">Uncharacterized protein</fullName>
    </submittedName>
</protein>
<sequence length="58" mass="6572">MLSFLFDENALKAFLAHMLLSEVHFLLDATLSHFLDPTEPLNVSILQDDRQAGQLSTR</sequence>
<evidence type="ECO:0000313" key="1">
    <source>
        <dbReference type="EMBL" id="VDP60933.1"/>
    </source>
</evidence>
<gene>
    <name evidence="1" type="ORF">SMTD_LOCUS12437</name>
</gene>
<dbReference type="EMBL" id="UZAL01032440">
    <property type="protein sequence ID" value="VDP60933.1"/>
    <property type="molecule type" value="Genomic_DNA"/>
</dbReference>
<reference evidence="1 2" key="1">
    <citation type="submission" date="2018-11" db="EMBL/GenBank/DDBJ databases">
        <authorList>
            <consortium name="Pathogen Informatics"/>
        </authorList>
    </citation>
    <scope>NUCLEOTIDE SEQUENCE [LARGE SCALE GENOMIC DNA]</scope>
    <source>
        <strain>Denwood</strain>
        <strain evidence="2">Zambia</strain>
    </source>
</reference>
<keyword evidence="2" id="KW-1185">Reference proteome</keyword>
<organism evidence="1 2">
    <name type="scientific">Schistosoma mattheei</name>
    <dbReference type="NCBI Taxonomy" id="31246"/>
    <lineage>
        <taxon>Eukaryota</taxon>
        <taxon>Metazoa</taxon>
        <taxon>Spiralia</taxon>
        <taxon>Lophotrochozoa</taxon>
        <taxon>Platyhelminthes</taxon>
        <taxon>Trematoda</taxon>
        <taxon>Digenea</taxon>
        <taxon>Strigeidida</taxon>
        <taxon>Schistosomatoidea</taxon>
        <taxon>Schistosomatidae</taxon>
        <taxon>Schistosoma</taxon>
    </lineage>
</organism>